<proteinExistence type="inferred from homology"/>
<keyword evidence="4" id="KW-1185">Reference proteome</keyword>
<dbReference type="PANTHER" id="PTHR46268:SF15">
    <property type="entry name" value="UNIVERSAL STRESS PROTEIN HP_0031"/>
    <property type="match status" value="1"/>
</dbReference>
<dbReference type="Pfam" id="PF00582">
    <property type="entry name" value="Usp"/>
    <property type="match status" value="1"/>
</dbReference>
<evidence type="ECO:0000313" key="3">
    <source>
        <dbReference type="EMBL" id="MFD1429088.1"/>
    </source>
</evidence>
<comment type="caution">
    <text evidence="3">The sequence shown here is derived from an EMBL/GenBank/DDBJ whole genome shotgun (WGS) entry which is preliminary data.</text>
</comment>
<evidence type="ECO:0000256" key="1">
    <source>
        <dbReference type="ARBA" id="ARBA00008791"/>
    </source>
</evidence>
<dbReference type="PANTHER" id="PTHR46268">
    <property type="entry name" value="STRESS RESPONSE PROTEIN NHAX"/>
    <property type="match status" value="1"/>
</dbReference>
<dbReference type="Gene3D" id="3.40.50.620">
    <property type="entry name" value="HUPs"/>
    <property type="match status" value="1"/>
</dbReference>
<dbReference type="CDD" id="cd00293">
    <property type="entry name" value="USP-like"/>
    <property type="match status" value="1"/>
</dbReference>
<organism evidence="3 4">
    <name type="scientific">Lacticaseibacillus mingshuiensis</name>
    <dbReference type="NCBI Taxonomy" id="2799574"/>
    <lineage>
        <taxon>Bacteria</taxon>
        <taxon>Bacillati</taxon>
        <taxon>Bacillota</taxon>
        <taxon>Bacilli</taxon>
        <taxon>Lactobacillales</taxon>
        <taxon>Lactobacillaceae</taxon>
        <taxon>Lacticaseibacillus</taxon>
    </lineage>
</organism>
<evidence type="ECO:0000259" key="2">
    <source>
        <dbReference type="Pfam" id="PF00582"/>
    </source>
</evidence>
<dbReference type="SUPFAM" id="SSF52402">
    <property type="entry name" value="Adenine nucleotide alpha hydrolases-like"/>
    <property type="match status" value="1"/>
</dbReference>
<name>A0ABW4CEY6_9LACO</name>
<dbReference type="Proteomes" id="UP001597196">
    <property type="component" value="Unassembled WGS sequence"/>
</dbReference>
<gene>
    <name evidence="3" type="ORF">ACFQ4P_02340</name>
</gene>
<reference evidence="4" key="1">
    <citation type="journal article" date="2019" name="Int. J. Syst. Evol. Microbiol.">
        <title>The Global Catalogue of Microorganisms (GCM) 10K type strain sequencing project: providing services to taxonomists for standard genome sequencing and annotation.</title>
        <authorList>
            <consortium name="The Broad Institute Genomics Platform"/>
            <consortium name="The Broad Institute Genome Sequencing Center for Infectious Disease"/>
            <person name="Wu L."/>
            <person name="Ma J."/>
        </authorList>
    </citation>
    <scope>NUCLEOTIDE SEQUENCE [LARGE SCALE GENOMIC DNA]</scope>
    <source>
        <strain evidence="4">CCM 8980</strain>
    </source>
</reference>
<dbReference type="InterPro" id="IPR006016">
    <property type="entry name" value="UspA"/>
</dbReference>
<feature type="domain" description="UspA" evidence="2">
    <location>
        <begin position="7"/>
        <end position="146"/>
    </location>
</feature>
<dbReference type="InterPro" id="IPR014729">
    <property type="entry name" value="Rossmann-like_a/b/a_fold"/>
</dbReference>
<dbReference type="PRINTS" id="PR01438">
    <property type="entry name" value="UNVRSLSTRESS"/>
</dbReference>
<comment type="similarity">
    <text evidence="1">Belongs to the universal stress protein A family.</text>
</comment>
<protein>
    <submittedName>
        <fullName evidence="3">Universal stress protein</fullName>
    </submittedName>
</protein>
<dbReference type="RefSeq" id="WP_203627135.1">
    <property type="nucleotide sequence ID" value="NZ_BOLQ01000011.1"/>
</dbReference>
<dbReference type="EMBL" id="JBHTOC010000002">
    <property type="protein sequence ID" value="MFD1429088.1"/>
    <property type="molecule type" value="Genomic_DNA"/>
</dbReference>
<evidence type="ECO:0000313" key="4">
    <source>
        <dbReference type="Proteomes" id="UP001597196"/>
    </source>
</evidence>
<sequence length="154" mass="16406">MTENGVRILVAEDGSSAAHAALERAVAIVKDRGGVIDLLHVIDTRQYSVSLGEGADVSGKVLYNAEQRAEVALTDMAEPLRKEGLQVNIHLRFGSSRSVVAYDAPKDYATQLIILGRSSKRLVSRMFIGSVAGFVVENAPCDVLIVANPEAAAD</sequence>
<dbReference type="InterPro" id="IPR006015">
    <property type="entry name" value="Universal_stress_UspA"/>
</dbReference>
<accession>A0ABW4CEY6</accession>